<dbReference type="InterPro" id="IPR029016">
    <property type="entry name" value="GAF-like_dom_sf"/>
</dbReference>
<dbReference type="FunFam" id="3.30.450.20:FF:000099">
    <property type="entry name" value="Sensory box sensor histidine kinase"/>
    <property type="match status" value="1"/>
</dbReference>
<evidence type="ECO:0000259" key="9">
    <source>
        <dbReference type="PROSITE" id="PS50110"/>
    </source>
</evidence>
<dbReference type="Gene3D" id="3.30.450.20">
    <property type="entry name" value="PAS domain"/>
    <property type="match status" value="3"/>
</dbReference>
<dbReference type="Proteomes" id="UP000622638">
    <property type="component" value="Unassembled WGS sequence"/>
</dbReference>
<dbReference type="InterPro" id="IPR013655">
    <property type="entry name" value="PAS_fold_3"/>
</dbReference>
<dbReference type="Gene3D" id="3.30.565.10">
    <property type="entry name" value="Histidine kinase-like ATPase, C-terminal domain"/>
    <property type="match status" value="1"/>
</dbReference>
<dbReference type="EMBL" id="WNKZ01000005">
    <property type="protein sequence ID" value="MTV51716.1"/>
    <property type="molecule type" value="Genomic_DNA"/>
</dbReference>
<dbReference type="CDD" id="cd00082">
    <property type="entry name" value="HisKA"/>
    <property type="match status" value="1"/>
</dbReference>
<dbReference type="InterPro" id="IPR036097">
    <property type="entry name" value="HisK_dim/P_sf"/>
</dbReference>
<dbReference type="EC" id="2.7.13.3" evidence="3"/>
<dbReference type="InterPro" id="IPR003594">
    <property type="entry name" value="HATPase_dom"/>
</dbReference>
<evidence type="ECO:0000313" key="13">
    <source>
        <dbReference type="EMBL" id="MTV51716.1"/>
    </source>
</evidence>
<keyword evidence="15" id="KW-1185">Reference proteome</keyword>
<dbReference type="Pfam" id="PF08448">
    <property type="entry name" value="PAS_4"/>
    <property type="match status" value="1"/>
</dbReference>
<dbReference type="InterPro" id="IPR003661">
    <property type="entry name" value="HisK_dim/P_dom"/>
</dbReference>
<dbReference type="Gene3D" id="1.10.287.130">
    <property type="match status" value="1"/>
</dbReference>
<feature type="modified residue" description="4-aspartylphosphate" evidence="7">
    <location>
        <position position="937"/>
    </location>
</feature>
<comment type="caution">
    <text evidence="13">The sequence shown here is derived from an EMBL/GenBank/DDBJ whole genome shotgun (WGS) entry which is preliminary data.</text>
</comment>
<dbReference type="SMART" id="SM00387">
    <property type="entry name" value="HATPase_c"/>
    <property type="match status" value="1"/>
</dbReference>
<dbReference type="SMART" id="SM00091">
    <property type="entry name" value="PAS"/>
    <property type="match status" value="3"/>
</dbReference>
<dbReference type="SMART" id="SM00086">
    <property type="entry name" value="PAC"/>
    <property type="match status" value="2"/>
</dbReference>
<gene>
    <name evidence="12" type="ORF">GCM10011572_36430</name>
    <name evidence="13" type="ORF">GM672_03100</name>
</gene>
<dbReference type="SUPFAM" id="SSF55785">
    <property type="entry name" value="PYP-like sensor domain (PAS domain)"/>
    <property type="match status" value="3"/>
</dbReference>
<dbReference type="InterPro" id="IPR001610">
    <property type="entry name" value="PAC"/>
</dbReference>
<evidence type="ECO:0000256" key="2">
    <source>
        <dbReference type="ARBA" id="ARBA00004429"/>
    </source>
</evidence>
<evidence type="ECO:0000256" key="1">
    <source>
        <dbReference type="ARBA" id="ARBA00000085"/>
    </source>
</evidence>
<evidence type="ECO:0000259" key="11">
    <source>
        <dbReference type="PROSITE" id="PS50113"/>
    </source>
</evidence>
<evidence type="ECO:0000256" key="3">
    <source>
        <dbReference type="ARBA" id="ARBA00012438"/>
    </source>
</evidence>
<dbReference type="Proteomes" id="UP000430634">
    <property type="component" value="Unassembled WGS sequence"/>
</dbReference>
<evidence type="ECO:0000259" key="10">
    <source>
        <dbReference type="PROSITE" id="PS50112"/>
    </source>
</evidence>
<dbReference type="SUPFAM" id="SSF55874">
    <property type="entry name" value="ATPase domain of HSP90 chaperone/DNA topoisomerase II/histidine kinase"/>
    <property type="match status" value="1"/>
</dbReference>
<evidence type="ECO:0000313" key="12">
    <source>
        <dbReference type="EMBL" id="GGC11787.1"/>
    </source>
</evidence>
<dbReference type="InterPro" id="IPR036890">
    <property type="entry name" value="HATPase_C_sf"/>
</dbReference>
<dbReference type="InterPro" id="IPR000014">
    <property type="entry name" value="PAS"/>
</dbReference>
<dbReference type="PROSITE" id="PS50110">
    <property type="entry name" value="RESPONSE_REGULATORY"/>
    <property type="match status" value="1"/>
</dbReference>
<dbReference type="InterPro" id="IPR003018">
    <property type="entry name" value="GAF"/>
</dbReference>
<dbReference type="InterPro" id="IPR000700">
    <property type="entry name" value="PAS-assoc_C"/>
</dbReference>
<dbReference type="SUPFAM" id="SSF55781">
    <property type="entry name" value="GAF domain-like"/>
    <property type="match status" value="1"/>
</dbReference>
<dbReference type="FunFam" id="3.30.565.10:FF:000006">
    <property type="entry name" value="Sensor histidine kinase WalK"/>
    <property type="match status" value="1"/>
</dbReference>
<name>A0A6I3SSP7_9BURK</name>
<keyword evidence="6" id="KW-0418">Kinase</keyword>
<dbReference type="PROSITE" id="PS50109">
    <property type="entry name" value="HIS_KIN"/>
    <property type="match status" value="1"/>
</dbReference>
<comment type="subcellular location">
    <subcellularLocation>
        <location evidence="2">Cell inner membrane</location>
        <topology evidence="2">Multi-pass membrane protein</topology>
    </subcellularLocation>
</comment>
<dbReference type="PROSITE" id="PS50113">
    <property type="entry name" value="PAC"/>
    <property type="match status" value="1"/>
</dbReference>
<dbReference type="InterPro" id="IPR004358">
    <property type="entry name" value="Sig_transdc_His_kin-like_C"/>
</dbReference>
<reference evidence="13 14" key="3">
    <citation type="submission" date="2019-11" db="EMBL/GenBank/DDBJ databases">
        <title>Type strains purchased from KCTC, JCM and DSMZ.</title>
        <authorList>
            <person name="Lu H."/>
        </authorList>
    </citation>
    <scope>NUCLEOTIDE SEQUENCE [LARGE SCALE GENOMIC DNA]</scope>
    <source>
        <strain evidence="13 14">KCTC 52429</strain>
    </source>
</reference>
<dbReference type="PANTHER" id="PTHR43547:SF2">
    <property type="entry name" value="HYBRID SIGNAL TRANSDUCTION HISTIDINE KINASE C"/>
    <property type="match status" value="1"/>
</dbReference>
<dbReference type="PANTHER" id="PTHR43547">
    <property type="entry name" value="TWO-COMPONENT HISTIDINE KINASE"/>
    <property type="match status" value="1"/>
</dbReference>
<evidence type="ECO:0000256" key="4">
    <source>
        <dbReference type="ARBA" id="ARBA00022553"/>
    </source>
</evidence>
<dbReference type="RefSeq" id="WP_155469064.1">
    <property type="nucleotide sequence ID" value="NZ_WNKZ01000005.1"/>
</dbReference>
<dbReference type="AlphaFoldDB" id="A0A6I3SSP7"/>
<dbReference type="Gene3D" id="3.30.450.40">
    <property type="match status" value="1"/>
</dbReference>
<dbReference type="Pfam" id="PF00072">
    <property type="entry name" value="Response_reg"/>
    <property type="match status" value="1"/>
</dbReference>
<dbReference type="Pfam" id="PF01590">
    <property type="entry name" value="GAF"/>
    <property type="match status" value="1"/>
</dbReference>
<dbReference type="InterPro" id="IPR001789">
    <property type="entry name" value="Sig_transdc_resp-reg_receiver"/>
</dbReference>
<feature type="domain" description="PAC" evidence="11">
    <location>
        <begin position="584"/>
        <end position="636"/>
    </location>
</feature>
<dbReference type="Gene3D" id="3.40.50.2300">
    <property type="match status" value="1"/>
</dbReference>
<evidence type="ECO:0000313" key="14">
    <source>
        <dbReference type="Proteomes" id="UP000430634"/>
    </source>
</evidence>
<keyword evidence="5" id="KW-0808">Transferase</keyword>
<dbReference type="PROSITE" id="PS50112">
    <property type="entry name" value="PAS"/>
    <property type="match status" value="1"/>
</dbReference>
<keyword evidence="4 7" id="KW-0597">Phosphoprotein</keyword>
<dbReference type="CDD" id="cd17580">
    <property type="entry name" value="REC_2_DhkD-like"/>
    <property type="match status" value="1"/>
</dbReference>
<reference evidence="12" key="1">
    <citation type="journal article" date="2014" name="Int. J. Syst. Evol. Microbiol.">
        <title>Complete genome of a new Firmicutes species belonging to the dominant human colonic microbiota ('Ruminococcus bicirculans') reveals two chromosomes and a selective capacity to utilize plant glucans.</title>
        <authorList>
            <consortium name="NISC Comparative Sequencing Program"/>
            <person name="Wegmann U."/>
            <person name="Louis P."/>
            <person name="Goesmann A."/>
            <person name="Henrissat B."/>
            <person name="Duncan S.H."/>
            <person name="Flint H.J."/>
        </authorList>
    </citation>
    <scope>NUCLEOTIDE SEQUENCE</scope>
    <source>
        <strain evidence="12">CGMCC 1.15931</strain>
    </source>
</reference>
<dbReference type="NCBIfam" id="TIGR00229">
    <property type="entry name" value="sensory_box"/>
    <property type="match status" value="1"/>
</dbReference>
<dbReference type="InterPro" id="IPR011006">
    <property type="entry name" value="CheY-like_superfamily"/>
</dbReference>
<dbReference type="GO" id="GO:0005886">
    <property type="term" value="C:plasma membrane"/>
    <property type="evidence" value="ECO:0007669"/>
    <property type="project" value="UniProtKB-SubCell"/>
</dbReference>
<dbReference type="Pfam" id="PF13426">
    <property type="entry name" value="PAS_9"/>
    <property type="match status" value="1"/>
</dbReference>
<sequence>MTATSVLLRGGFDHCVVEKSGMLVQSVECTAMPSPDSPDKHPASVLQHYRRRVPRTPAPLAPVGSPDYRRVFDAGSAPYLLLSPDFTIVAVNDAYLRATATTRDVIVGRNIFDVFPDNPNDPEANGVANLRASLMRVRLSGEADTMAVQKYDIPIPGMPGGFEQRHWSPVNTPVLDERGQLTHIIHRVEDVTAVVQARAQSVRMESELLAQSQQMRDTRQFADLFQQAPTFMAMLSGPRHQVDLLNQGFLRLTGHRDVVGRSVAECFAGASGRAYVALLDEVYRSGRPLAASSALYAVQAIPDGAVEQRYIDFVFQPIRTPDGDVRGIFVEGVDVTDRVLANGRRDALIRLTDALRDLRTSEDIAFTAARILGETLGASRVGYGTFDQRSGALQVERDWTAPGVATLAGTLNLAEFGDYVEDMRLGRIVVVNDVTRDARTAAGADVLRGHHAGAFVNIPLTEQGRLMSILFVSSAGPREWLQEDCALMREVAERARTATERLSSMLALRDSEAKFRTIADAMPQMVWSTLPDGYHDYYNQQWYEYTGMPEGSTDGTEWNGMFHPDDQARAWEAWRRSLASGETYEIQYRLRHRSGEYRWVLGRALPIRNESGQIVRWMGTCTDIHTQKLAEDALREAAQRKDEFLAMLAHELRNPLAPISTAAQLLKVRHGDEKIRVMASDIIVRQVRHMTALVDDLLDVSRVTRGLVELDMATLDLKQVVNAAVEQALPLIETRRHALEVRTSPNRAHVRGDRTRLVQVIANVLNNAAKYTPAGGRIVLSLDVGDGQARLAVADNGNGIDPALLPDIFDLFIQGERNPDRAQGGLGLGLALVRSITLLHGGTVTAHSDGSGRGSTFTITLPLAEGPALSADLPGGQAPAAAATRQLRVMIVDDNPDAASTLAALLQARGHSVTVAEDAEMALYEPTLESTEAFILDIGLPGMDGYTLARHLRGRPATSKALMIALTGYGQPADRVLSGAAGFDHHFVKPVDTAVLAQVLDGPR</sequence>
<dbReference type="SMART" id="SM00388">
    <property type="entry name" value="HisKA"/>
    <property type="match status" value="1"/>
</dbReference>
<dbReference type="CDD" id="cd00075">
    <property type="entry name" value="HATPase"/>
    <property type="match status" value="1"/>
</dbReference>
<dbReference type="Pfam" id="PF02518">
    <property type="entry name" value="HATPase_c"/>
    <property type="match status" value="1"/>
</dbReference>
<dbReference type="Pfam" id="PF00512">
    <property type="entry name" value="HisKA"/>
    <property type="match status" value="1"/>
</dbReference>
<dbReference type="SMART" id="SM00065">
    <property type="entry name" value="GAF"/>
    <property type="match status" value="1"/>
</dbReference>
<dbReference type="InterPro" id="IPR005467">
    <property type="entry name" value="His_kinase_dom"/>
</dbReference>
<evidence type="ECO:0000256" key="6">
    <source>
        <dbReference type="ARBA" id="ARBA00022777"/>
    </source>
</evidence>
<dbReference type="SUPFAM" id="SSF47384">
    <property type="entry name" value="Homodimeric domain of signal transducing histidine kinase"/>
    <property type="match status" value="1"/>
</dbReference>
<feature type="domain" description="Response regulatory" evidence="9">
    <location>
        <begin position="888"/>
        <end position="1004"/>
    </location>
</feature>
<dbReference type="EMBL" id="BMKG01000016">
    <property type="protein sequence ID" value="GGC11787.1"/>
    <property type="molecule type" value="Genomic_DNA"/>
</dbReference>
<dbReference type="OrthoDB" id="9768069at2"/>
<reference evidence="15" key="2">
    <citation type="journal article" date="2019" name="Int. J. Syst. Evol. Microbiol.">
        <title>The Global Catalogue of Microorganisms (GCM) 10K type strain sequencing project: providing services to taxonomists for standard genome sequencing and annotation.</title>
        <authorList>
            <consortium name="The Broad Institute Genomics Platform"/>
            <consortium name="The Broad Institute Genome Sequencing Center for Infectious Disease"/>
            <person name="Wu L."/>
            <person name="Ma J."/>
        </authorList>
    </citation>
    <scope>NUCLEOTIDE SEQUENCE [LARGE SCALE GENOMIC DNA]</scope>
    <source>
        <strain evidence="15">CGMCC 1.15931</strain>
    </source>
</reference>
<organism evidence="13 14">
    <name type="scientific">Pseudoduganella buxea</name>
    <dbReference type="NCBI Taxonomy" id="1949069"/>
    <lineage>
        <taxon>Bacteria</taxon>
        <taxon>Pseudomonadati</taxon>
        <taxon>Pseudomonadota</taxon>
        <taxon>Betaproteobacteria</taxon>
        <taxon>Burkholderiales</taxon>
        <taxon>Oxalobacteraceae</taxon>
        <taxon>Telluria group</taxon>
        <taxon>Pseudoduganella</taxon>
    </lineage>
</organism>
<evidence type="ECO:0000256" key="5">
    <source>
        <dbReference type="ARBA" id="ARBA00022679"/>
    </source>
</evidence>
<dbReference type="SUPFAM" id="SSF52172">
    <property type="entry name" value="CheY-like"/>
    <property type="match status" value="1"/>
</dbReference>
<proteinExistence type="predicted"/>
<dbReference type="GO" id="GO:0000155">
    <property type="term" value="F:phosphorelay sensor kinase activity"/>
    <property type="evidence" value="ECO:0007669"/>
    <property type="project" value="InterPro"/>
</dbReference>
<feature type="domain" description="Histidine kinase" evidence="8">
    <location>
        <begin position="647"/>
        <end position="865"/>
    </location>
</feature>
<dbReference type="InterPro" id="IPR013656">
    <property type="entry name" value="PAS_4"/>
</dbReference>
<evidence type="ECO:0000313" key="15">
    <source>
        <dbReference type="Proteomes" id="UP000622638"/>
    </source>
</evidence>
<accession>A0A6I3SSP7</accession>
<dbReference type="PRINTS" id="PR00344">
    <property type="entry name" value="BCTRLSENSOR"/>
</dbReference>
<evidence type="ECO:0000256" key="7">
    <source>
        <dbReference type="PROSITE-ProRule" id="PRU00169"/>
    </source>
</evidence>
<evidence type="ECO:0000259" key="8">
    <source>
        <dbReference type="PROSITE" id="PS50109"/>
    </source>
</evidence>
<reference evidence="12" key="4">
    <citation type="submission" date="2024-05" db="EMBL/GenBank/DDBJ databases">
        <authorList>
            <person name="Sun Q."/>
            <person name="Zhou Y."/>
        </authorList>
    </citation>
    <scope>NUCLEOTIDE SEQUENCE</scope>
    <source>
        <strain evidence="12">CGMCC 1.15931</strain>
    </source>
</reference>
<dbReference type="Pfam" id="PF08447">
    <property type="entry name" value="PAS_3"/>
    <property type="match status" value="1"/>
</dbReference>
<feature type="domain" description="PAS" evidence="10">
    <location>
        <begin position="511"/>
        <end position="581"/>
    </location>
</feature>
<protein>
    <recommendedName>
        <fullName evidence="3">histidine kinase</fullName>
        <ecNumber evidence="3">2.7.13.3</ecNumber>
    </recommendedName>
</protein>
<dbReference type="SMART" id="SM00448">
    <property type="entry name" value="REC"/>
    <property type="match status" value="1"/>
</dbReference>
<dbReference type="InterPro" id="IPR035965">
    <property type="entry name" value="PAS-like_dom_sf"/>
</dbReference>
<dbReference type="CDD" id="cd00130">
    <property type="entry name" value="PAS"/>
    <property type="match status" value="2"/>
</dbReference>
<comment type="catalytic activity">
    <reaction evidence="1">
        <text>ATP + protein L-histidine = ADP + protein N-phospho-L-histidine.</text>
        <dbReference type="EC" id="2.7.13.3"/>
    </reaction>
</comment>